<dbReference type="Proteomes" id="UP000775213">
    <property type="component" value="Unassembled WGS sequence"/>
</dbReference>
<dbReference type="EMBL" id="JAGFBR010000002">
    <property type="protein sequence ID" value="KAH0470219.1"/>
    <property type="molecule type" value="Genomic_DNA"/>
</dbReference>
<accession>A0AAV7H8V8</accession>
<evidence type="ECO:0000313" key="1">
    <source>
        <dbReference type="EMBL" id="KAH0470219.1"/>
    </source>
</evidence>
<organism evidence="1 2">
    <name type="scientific">Dendrobium chrysotoxum</name>
    <name type="common">Orchid</name>
    <dbReference type="NCBI Taxonomy" id="161865"/>
    <lineage>
        <taxon>Eukaryota</taxon>
        <taxon>Viridiplantae</taxon>
        <taxon>Streptophyta</taxon>
        <taxon>Embryophyta</taxon>
        <taxon>Tracheophyta</taxon>
        <taxon>Spermatophyta</taxon>
        <taxon>Magnoliopsida</taxon>
        <taxon>Liliopsida</taxon>
        <taxon>Asparagales</taxon>
        <taxon>Orchidaceae</taxon>
        <taxon>Epidendroideae</taxon>
        <taxon>Malaxideae</taxon>
        <taxon>Dendrobiinae</taxon>
        <taxon>Dendrobium</taxon>
    </lineage>
</organism>
<name>A0AAV7H8V8_DENCH</name>
<reference evidence="1 2" key="1">
    <citation type="journal article" date="2021" name="Hortic Res">
        <title>Chromosome-scale assembly of the Dendrobium chrysotoxum genome enhances the understanding of orchid evolution.</title>
        <authorList>
            <person name="Zhang Y."/>
            <person name="Zhang G.Q."/>
            <person name="Zhang D."/>
            <person name="Liu X.D."/>
            <person name="Xu X.Y."/>
            <person name="Sun W.H."/>
            <person name="Yu X."/>
            <person name="Zhu X."/>
            <person name="Wang Z.W."/>
            <person name="Zhao X."/>
            <person name="Zhong W.Y."/>
            <person name="Chen H."/>
            <person name="Yin W.L."/>
            <person name="Huang T."/>
            <person name="Niu S.C."/>
            <person name="Liu Z.J."/>
        </authorList>
    </citation>
    <scope>NUCLEOTIDE SEQUENCE [LARGE SCALE GENOMIC DNA]</scope>
    <source>
        <strain evidence="1">Lindl</strain>
    </source>
</reference>
<dbReference type="AlphaFoldDB" id="A0AAV7H8V8"/>
<sequence length="63" mass="7082">MEDLAEECFNELLNRNLLLPKEEAPFGALNMRNSIISIKLRGLSVANQEAAIEIFDYVADQEA</sequence>
<proteinExistence type="predicted"/>
<comment type="caution">
    <text evidence="1">The sequence shown here is derived from an EMBL/GenBank/DDBJ whole genome shotgun (WGS) entry which is preliminary data.</text>
</comment>
<evidence type="ECO:0000313" key="2">
    <source>
        <dbReference type="Proteomes" id="UP000775213"/>
    </source>
</evidence>
<gene>
    <name evidence="1" type="ORF">IEQ34_001777</name>
</gene>
<protein>
    <submittedName>
        <fullName evidence="1">Uncharacterized protein</fullName>
    </submittedName>
</protein>
<keyword evidence="2" id="KW-1185">Reference proteome</keyword>